<organism evidence="2 3">
    <name type="scientific">Linum trigynum</name>
    <dbReference type="NCBI Taxonomy" id="586398"/>
    <lineage>
        <taxon>Eukaryota</taxon>
        <taxon>Viridiplantae</taxon>
        <taxon>Streptophyta</taxon>
        <taxon>Embryophyta</taxon>
        <taxon>Tracheophyta</taxon>
        <taxon>Spermatophyta</taxon>
        <taxon>Magnoliopsida</taxon>
        <taxon>eudicotyledons</taxon>
        <taxon>Gunneridae</taxon>
        <taxon>Pentapetalae</taxon>
        <taxon>rosids</taxon>
        <taxon>fabids</taxon>
        <taxon>Malpighiales</taxon>
        <taxon>Linaceae</taxon>
        <taxon>Linum</taxon>
    </lineage>
</organism>
<evidence type="ECO:0000313" key="3">
    <source>
        <dbReference type="Proteomes" id="UP001497516"/>
    </source>
</evidence>
<proteinExistence type="predicted"/>
<feature type="compositionally biased region" description="Gly residues" evidence="1">
    <location>
        <begin position="65"/>
        <end position="77"/>
    </location>
</feature>
<keyword evidence="3" id="KW-1185">Reference proteome</keyword>
<dbReference type="EMBL" id="OZ034815">
    <property type="protein sequence ID" value="CAL1367523.1"/>
    <property type="molecule type" value="Genomic_DNA"/>
</dbReference>
<evidence type="ECO:0000313" key="2">
    <source>
        <dbReference type="EMBL" id="CAL1367523.1"/>
    </source>
</evidence>
<feature type="region of interest" description="Disordered" evidence="1">
    <location>
        <begin position="55"/>
        <end position="77"/>
    </location>
</feature>
<evidence type="ECO:0000256" key="1">
    <source>
        <dbReference type="SAM" id="MobiDB-lite"/>
    </source>
</evidence>
<dbReference type="Proteomes" id="UP001497516">
    <property type="component" value="Chromosome 2"/>
</dbReference>
<gene>
    <name evidence="2" type="ORF">LTRI10_LOCUS11147</name>
</gene>
<dbReference type="AlphaFoldDB" id="A0AAV2D4Y7"/>
<accession>A0AAV2D4Y7</accession>
<sequence>MRKRGGCDLATGTSWRWWWEAEEGGDGGHDRGWRGRRELRRGQRRWCEWAEEMRRGKGAVATTGGEDGGGGRTMRVG</sequence>
<protein>
    <submittedName>
        <fullName evidence="2">Uncharacterized protein</fullName>
    </submittedName>
</protein>
<name>A0AAV2D4Y7_9ROSI</name>
<reference evidence="2 3" key="1">
    <citation type="submission" date="2024-04" db="EMBL/GenBank/DDBJ databases">
        <authorList>
            <person name="Fracassetti M."/>
        </authorList>
    </citation>
    <scope>NUCLEOTIDE SEQUENCE [LARGE SCALE GENOMIC DNA]</scope>
</reference>